<reference evidence="1" key="1">
    <citation type="submission" date="2024-11" db="EMBL/GenBank/DDBJ databases">
        <title>Description of Massilia orientalis sp. nov., isolated from rhizosphere soil of Ageratina adenophora.</title>
        <authorList>
            <person name="Wang Y."/>
        </authorList>
    </citation>
    <scope>NUCLEOTIDE SEQUENCE</scope>
    <source>
        <strain evidence="1">YIM B02787</strain>
    </source>
</reference>
<accession>A0ACC7MDM8</accession>
<gene>
    <name evidence="1" type="ORF">QPK29_009410</name>
</gene>
<dbReference type="EMBL" id="JASNRB020000005">
    <property type="protein sequence ID" value="MFJ1467926.1"/>
    <property type="molecule type" value="Genomic_DNA"/>
</dbReference>
<keyword evidence="2" id="KW-1185">Reference proteome</keyword>
<sequence length="352" mass="37399">MKASSTVTMKDPMTLIHFISALATALFACATCGAADDGAARAAHAGQPLIGQPAPAAVLRTLDGGTIDLATRYGRRPVYLKFWATWCAPCLQQMPGFERIHRQYGKRIDVIAVNAGFSDTEADVRAYRARHGLTMPVALDDGSLGRRLNLRVTPQHVLIGADGRIAYVGYLDDAALHAALERAAQGRAARGRVAAAPARPVALAPQAQAARVFRVGDKVAGLDLPAGAAGKPRGLVFFSPWCETYLRETRPATARACRRVREDATRLMKRGGVDWLAVAAPLWTSTAELAAYAKAHPGTPRVALDRDGAAFAAFGIRAIPSVVLVDAEGRVARVLGPEERGLDAALRAVRGQ</sequence>
<organism evidence="1 2">
    <name type="scientific">Massilia orientalis</name>
    <dbReference type="NCBI Taxonomy" id="3050128"/>
    <lineage>
        <taxon>Bacteria</taxon>
        <taxon>Pseudomonadati</taxon>
        <taxon>Pseudomonadota</taxon>
        <taxon>Betaproteobacteria</taxon>
        <taxon>Burkholderiales</taxon>
        <taxon>Oxalobacteraceae</taxon>
        <taxon>Telluria group</taxon>
        <taxon>Massilia</taxon>
    </lineage>
</organism>
<comment type="caution">
    <text evidence="1">The sequence shown here is derived from an EMBL/GenBank/DDBJ whole genome shotgun (WGS) entry which is preliminary data.</text>
</comment>
<evidence type="ECO:0000313" key="2">
    <source>
        <dbReference type="Proteomes" id="UP001168096"/>
    </source>
</evidence>
<evidence type="ECO:0000313" key="1">
    <source>
        <dbReference type="EMBL" id="MFJ1467926.1"/>
    </source>
</evidence>
<proteinExistence type="predicted"/>
<dbReference type="Proteomes" id="UP001168096">
    <property type="component" value="Unassembled WGS sequence"/>
</dbReference>
<name>A0ACC7MDM8_9BURK</name>
<protein>
    <submittedName>
        <fullName evidence="1">TlpA family protein disulfide reductase</fullName>
    </submittedName>
</protein>